<feature type="region of interest" description="Disordered" evidence="8">
    <location>
        <begin position="165"/>
        <end position="185"/>
    </location>
</feature>
<evidence type="ECO:0000256" key="2">
    <source>
        <dbReference type="ARBA" id="ARBA00022723"/>
    </source>
</evidence>
<proteinExistence type="predicted"/>
<keyword evidence="6" id="KW-0539">Nucleus</keyword>
<dbReference type="GO" id="GO:0008270">
    <property type="term" value="F:zinc ion binding"/>
    <property type="evidence" value="ECO:0007669"/>
    <property type="project" value="UniProtKB-KW"/>
</dbReference>
<dbReference type="SMART" id="SM00355">
    <property type="entry name" value="ZnF_C2H2"/>
    <property type="match status" value="4"/>
</dbReference>
<dbReference type="OrthoDB" id="8117402at2759"/>
<evidence type="ECO:0000256" key="1">
    <source>
        <dbReference type="ARBA" id="ARBA00004123"/>
    </source>
</evidence>
<keyword evidence="4 7" id="KW-0863">Zinc-finger</keyword>
<accession>A0A7S9PUC3</accession>
<organism evidence="10 11">
    <name type="scientific">Epichloe festucae (strain Fl1)</name>
    <dbReference type="NCBI Taxonomy" id="877507"/>
    <lineage>
        <taxon>Eukaryota</taxon>
        <taxon>Fungi</taxon>
        <taxon>Dikarya</taxon>
        <taxon>Ascomycota</taxon>
        <taxon>Pezizomycotina</taxon>
        <taxon>Sordariomycetes</taxon>
        <taxon>Hypocreomycetidae</taxon>
        <taxon>Hypocreales</taxon>
        <taxon>Clavicipitaceae</taxon>
        <taxon>Epichloe</taxon>
    </lineage>
</organism>
<dbReference type="GO" id="GO:0005634">
    <property type="term" value="C:nucleus"/>
    <property type="evidence" value="ECO:0007669"/>
    <property type="project" value="UniProtKB-SubCell"/>
</dbReference>
<evidence type="ECO:0000256" key="3">
    <source>
        <dbReference type="ARBA" id="ARBA00022737"/>
    </source>
</evidence>
<evidence type="ECO:0000256" key="4">
    <source>
        <dbReference type="ARBA" id="ARBA00022771"/>
    </source>
</evidence>
<feature type="domain" description="C2H2-type" evidence="9">
    <location>
        <begin position="10"/>
        <end position="39"/>
    </location>
</feature>
<feature type="domain" description="C2H2-type" evidence="9">
    <location>
        <begin position="252"/>
        <end position="283"/>
    </location>
</feature>
<evidence type="ECO:0000259" key="9">
    <source>
        <dbReference type="PROSITE" id="PS50157"/>
    </source>
</evidence>
<dbReference type="InterPro" id="IPR013087">
    <property type="entry name" value="Znf_C2H2_type"/>
</dbReference>
<dbReference type="InterPro" id="IPR036236">
    <property type="entry name" value="Znf_C2H2_sf"/>
</dbReference>
<reference evidence="10 11" key="1">
    <citation type="journal article" date="2018" name="PLoS Genet.">
        <title>Repeat elements organise 3D genome structure and mediate transcription in the filamentous fungus Epichloe festucae.</title>
        <authorList>
            <person name="Winter D.J."/>
            <person name="Ganley A.R.D."/>
            <person name="Young C.A."/>
            <person name="Liachko I."/>
            <person name="Schardl C.L."/>
            <person name="Dupont P.Y."/>
            <person name="Berry D."/>
            <person name="Ram A."/>
            <person name="Scott B."/>
            <person name="Cox M.P."/>
        </authorList>
    </citation>
    <scope>NUCLEOTIDE SEQUENCE [LARGE SCALE GENOMIC DNA]</scope>
    <source>
        <strain evidence="10 11">Fl1</strain>
    </source>
</reference>
<dbReference type="PROSITE" id="PS00028">
    <property type="entry name" value="ZINC_FINGER_C2H2_1"/>
    <property type="match status" value="2"/>
</dbReference>
<evidence type="ECO:0000256" key="5">
    <source>
        <dbReference type="ARBA" id="ARBA00022833"/>
    </source>
</evidence>
<name>A0A7S9PUC3_EPIFF</name>
<keyword evidence="2" id="KW-0479">Metal-binding</keyword>
<keyword evidence="5" id="KW-0862">Zinc</keyword>
<feature type="domain" description="C2H2-type" evidence="9">
    <location>
        <begin position="41"/>
        <end position="69"/>
    </location>
</feature>
<dbReference type="Gene3D" id="3.30.160.60">
    <property type="entry name" value="Classic Zinc Finger"/>
    <property type="match status" value="2"/>
</dbReference>
<protein>
    <recommendedName>
        <fullName evidence="9">C2H2-type domain-containing protein</fullName>
    </recommendedName>
</protein>
<comment type="subcellular location">
    <subcellularLocation>
        <location evidence="1">Nucleus</location>
    </subcellularLocation>
</comment>
<dbReference type="EMBL" id="CP031386">
    <property type="protein sequence ID" value="QPG97021.1"/>
    <property type="molecule type" value="Genomic_DNA"/>
</dbReference>
<sequence>MSQTMEDGKWRCTPCDREFPTWESLKKHKAYKLKTGAKDHIHCHVCGQDFKTEVAQLRHVQQTHPQEQMLDCPGCGRGPFHRLASLMGHIEEGDCPRISSSSLDEAREKKVEFTRRLAALAQEPNKNDYTRFLSLEQPAESFHNARSATQDPGFTIVQSEFPALSLSGGKDHNATKSTAPSGDCNKPGGPAAWIEKENLFPHAADARRPSSQQLEAATRPGERTLFESMDPDDPGNPSFDAEKYYSGIIEQYICPKLGCGKVFKTSGRLVGHLRSPAHGDKTYRCPYCFRMFKTLTAITSHAESSSMNCRIRETDGYNAFLDQLTAGMVDVGRQNEDGTLQYTTAKSARASLGL</sequence>
<dbReference type="PROSITE" id="PS50157">
    <property type="entry name" value="ZINC_FINGER_C2H2_2"/>
    <property type="match status" value="3"/>
</dbReference>
<gene>
    <name evidence="10" type="ORF">C2857_005636</name>
</gene>
<feature type="region of interest" description="Disordered" evidence="8">
    <location>
        <begin position="206"/>
        <end position="237"/>
    </location>
</feature>
<dbReference type="SUPFAM" id="SSF57667">
    <property type="entry name" value="beta-beta-alpha zinc fingers"/>
    <property type="match status" value="1"/>
</dbReference>
<evidence type="ECO:0000256" key="7">
    <source>
        <dbReference type="PROSITE-ProRule" id="PRU00042"/>
    </source>
</evidence>
<evidence type="ECO:0000256" key="6">
    <source>
        <dbReference type="ARBA" id="ARBA00023242"/>
    </source>
</evidence>
<keyword evidence="11" id="KW-1185">Reference proteome</keyword>
<evidence type="ECO:0000256" key="8">
    <source>
        <dbReference type="SAM" id="MobiDB-lite"/>
    </source>
</evidence>
<evidence type="ECO:0000313" key="11">
    <source>
        <dbReference type="Proteomes" id="UP000594364"/>
    </source>
</evidence>
<dbReference type="PANTHER" id="PTHR24406">
    <property type="entry name" value="TRANSCRIPTIONAL REPRESSOR CTCFL-RELATED"/>
    <property type="match status" value="1"/>
</dbReference>
<dbReference type="Proteomes" id="UP000594364">
    <property type="component" value="Chromosome 2"/>
</dbReference>
<dbReference type="InterPro" id="IPR050888">
    <property type="entry name" value="ZnF_C2H2-type_TF"/>
</dbReference>
<dbReference type="Pfam" id="PF00096">
    <property type="entry name" value="zf-C2H2"/>
    <property type="match status" value="1"/>
</dbReference>
<dbReference type="AlphaFoldDB" id="A0A7S9PUC3"/>
<evidence type="ECO:0000313" key="10">
    <source>
        <dbReference type="EMBL" id="QPG97021.1"/>
    </source>
</evidence>
<keyword evidence="3" id="KW-0677">Repeat</keyword>